<feature type="compositionally biased region" description="Basic and acidic residues" evidence="1">
    <location>
        <begin position="128"/>
        <end position="138"/>
    </location>
</feature>
<dbReference type="RefSeq" id="WP_277568296.1">
    <property type="nucleotide sequence ID" value="NZ_JAPDHZ010000006.1"/>
</dbReference>
<proteinExistence type="predicted"/>
<dbReference type="Proteomes" id="UP001153387">
    <property type="component" value="Unassembled WGS sequence"/>
</dbReference>
<sequence length="138" mass="15462">MNLANCPSCGKLFPRHIREVCNECFAKGEKQYESCLDYLKKNKGTTINELSEATGVSIKQITKYIREGRISLKNAVNMHYPCEMCGTPIREGGMCASCHSRLQAEIRSATSARKQGEGADSTGSENTYRIKDRFNDRN</sequence>
<name>A0A9X4KM00_9BACL</name>
<dbReference type="EMBL" id="JAPDHZ010000006">
    <property type="protein sequence ID" value="MDG0794563.1"/>
    <property type="molecule type" value="Genomic_DNA"/>
</dbReference>
<dbReference type="Pfam" id="PF13412">
    <property type="entry name" value="HTH_24"/>
    <property type="match status" value="1"/>
</dbReference>
<keyword evidence="2" id="KW-0966">Cell projection</keyword>
<keyword evidence="2" id="KW-0969">Cilium</keyword>
<feature type="region of interest" description="Disordered" evidence="1">
    <location>
        <begin position="109"/>
        <end position="138"/>
    </location>
</feature>
<evidence type="ECO:0000313" key="3">
    <source>
        <dbReference type="Proteomes" id="UP001153387"/>
    </source>
</evidence>
<protein>
    <submittedName>
        <fullName evidence="2">Flagellar protein</fullName>
    </submittedName>
</protein>
<keyword evidence="2" id="KW-0282">Flagellum</keyword>
<dbReference type="InterPro" id="IPR022258">
    <property type="entry name" value="Flagellar_operon_YvyF"/>
</dbReference>
<gene>
    <name evidence="2" type="ORF">OMP38_29785</name>
</gene>
<organism evidence="2 3">
    <name type="scientific">Cohnella ginsengisoli</name>
    <dbReference type="NCBI Taxonomy" id="425004"/>
    <lineage>
        <taxon>Bacteria</taxon>
        <taxon>Bacillati</taxon>
        <taxon>Bacillota</taxon>
        <taxon>Bacilli</taxon>
        <taxon>Bacillales</taxon>
        <taxon>Paenibacillaceae</taxon>
        <taxon>Cohnella</taxon>
    </lineage>
</organism>
<comment type="caution">
    <text evidence="2">The sequence shown here is derived from an EMBL/GenBank/DDBJ whole genome shotgun (WGS) entry which is preliminary data.</text>
</comment>
<reference evidence="2 3" key="1">
    <citation type="submission" date="2022-10" db="EMBL/GenBank/DDBJ databases">
        <title>Comparative genomic analysis of Cohnella hashimotonis sp. nov., isolated from the International Space Station.</title>
        <authorList>
            <person name="Simpson A."/>
            <person name="Venkateswaran K."/>
        </authorList>
    </citation>
    <scope>NUCLEOTIDE SEQUENCE [LARGE SCALE GENOMIC DNA]</scope>
    <source>
        <strain evidence="2 3">DSM 18997</strain>
    </source>
</reference>
<dbReference type="InterPro" id="IPR036388">
    <property type="entry name" value="WH-like_DNA-bd_sf"/>
</dbReference>
<evidence type="ECO:0000313" key="2">
    <source>
        <dbReference type="EMBL" id="MDG0794563.1"/>
    </source>
</evidence>
<keyword evidence="3" id="KW-1185">Reference proteome</keyword>
<accession>A0A9X4KM00</accession>
<dbReference type="Gene3D" id="1.10.10.10">
    <property type="entry name" value="Winged helix-like DNA-binding domain superfamily/Winged helix DNA-binding domain"/>
    <property type="match status" value="1"/>
</dbReference>
<dbReference type="NCBIfam" id="TIGR03826">
    <property type="entry name" value="YvyF"/>
    <property type="match status" value="1"/>
</dbReference>
<evidence type="ECO:0000256" key="1">
    <source>
        <dbReference type="SAM" id="MobiDB-lite"/>
    </source>
</evidence>
<dbReference type="AlphaFoldDB" id="A0A9X4KM00"/>